<dbReference type="Proteomes" id="UP000261704">
    <property type="component" value="Chromosome"/>
</dbReference>
<accession>A0A347UGV0</accession>
<organism evidence="2 3">
    <name type="scientific">Profundibacter amoris</name>
    <dbReference type="NCBI Taxonomy" id="2171755"/>
    <lineage>
        <taxon>Bacteria</taxon>
        <taxon>Pseudomonadati</taxon>
        <taxon>Pseudomonadota</taxon>
        <taxon>Alphaproteobacteria</taxon>
        <taxon>Rhodobacterales</taxon>
        <taxon>Paracoccaceae</taxon>
        <taxon>Profundibacter</taxon>
    </lineage>
</organism>
<evidence type="ECO:0000256" key="1">
    <source>
        <dbReference type="SAM" id="MobiDB-lite"/>
    </source>
</evidence>
<reference evidence="2 3" key="1">
    <citation type="submission" date="2018-09" db="EMBL/GenBank/DDBJ databases">
        <title>Profundibacter amoris BAR1 gen. nov., sp. nov., a new member of the Roseobacter clade isolated at Lokis Castle Vent Field on the Arctic Mid-Oceanic Ridge.</title>
        <authorList>
            <person name="Le Moine Bauer S."/>
            <person name="Sjoeberg A.G."/>
            <person name="L'Haridon S."/>
            <person name="Stokke R."/>
            <person name="Roalkvam I."/>
            <person name="Steen I.H."/>
            <person name="Dahle H."/>
        </authorList>
    </citation>
    <scope>NUCLEOTIDE SEQUENCE [LARGE SCALE GENOMIC DNA]</scope>
    <source>
        <strain evidence="2 3">BAR1</strain>
    </source>
</reference>
<gene>
    <name evidence="2" type="ORF">BAR1_09115</name>
</gene>
<dbReference type="EMBL" id="CP032125">
    <property type="protein sequence ID" value="AXX98078.1"/>
    <property type="molecule type" value="Genomic_DNA"/>
</dbReference>
<dbReference type="AlphaFoldDB" id="A0A347UGV0"/>
<feature type="compositionally biased region" description="Basic and acidic residues" evidence="1">
    <location>
        <begin position="71"/>
        <end position="80"/>
    </location>
</feature>
<evidence type="ECO:0000313" key="3">
    <source>
        <dbReference type="Proteomes" id="UP000261704"/>
    </source>
</evidence>
<evidence type="ECO:0000313" key="2">
    <source>
        <dbReference type="EMBL" id="AXX98078.1"/>
    </source>
</evidence>
<keyword evidence="3" id="KW-1185">Reference proteome</keyword>
<feature type="compositionally biased region" description="Basic residues" evidence="1">
    <location>
        <begin position="85"/>
        <end position="96"/>
    </location>
</feature>
<sequence length="96" mass="10563">MSGGETVKIAASGGGSPVLHKQRAEGWGDRWQAPKAHAKGLVLTEDGGADPNQKRRSSARLGWHQITRKGWKPDGRDYRLGSRQPGHKVVHRKMCE</sequence>
<name>A0A347UGV0_9RHOB</name>
<feature type="region of interest" description="Disordered" evidence="1">
    <location>
        <begin position="1"/>
        <end position="22"/>
    </location>
</feature>
<proteinExistence type="predicted"/>
<protein>
    <submittedName>
        <fullName evidence="2">Uncharacterized protein</fullName>
    </submittedName>
</protein>
<feature type="region of interest" description="Disordered" evidence="1">
    <location>
        <begin position="70"/>
        <end position="96"/>
    </location>
</feature>
<dbReference type="KEGG" id="pamo:BAR1_09115"/>